<reference evidence="1" key="1">
    <citation type="journal article" date="2015" name="Nature">
        <title>Complex archaea that bridge the gap between prokaryotes and eukaryotes.</title>
        <authorList>
            <person name="Spang A."/>
            <person name="Saw J.H."/>
            <person name="Jorgensen S.L."/>
            <person name="Zaremba-Niedzwiedzka K."/>
            <person name="Martijn J."/>
            <person name="Lind A.E."/>
            <person name="van Eijk R."/>
            <person name="Schleper C."/>
            <person name="Guy L."/>
            <person name="Ettema T.J."/>
        </authorList>
    </citation>
    <scope>NUCLEOTIDE SEQUENCE</scope>
</reference>
<organism evidence="1">
    <name type="scientific">marine sediment metagenome</name>
    <dbReference type="NCBI Taxonomy" id="412755"/>
    <lineage>
        <taxon>unclassified sequences</taxon>
        <taxon>metagenomes</taxon>
        <taxon>ecological metagenomes</taxon>
    </lineage>
</organism>
<gene>
    <name evidence="1" type="ORF">LCGC14_2615510</name>
</gene>
<protein>
    <submittedName>
        <fullName evidence="1">Uncharacterized protein</fullName>
    </submittedName>
</protein>
<comment type="caution">
    <text evidence="1">The sequence shown here is derived from an EMBL/GenBank/DDBJ whole genome shotgun (WGS) entry which is preliminary data.</text>
</comment>
<name>A0A0F9AS76_9ZZZZ</name>
<accession>A0A0F9AS76</accession>
<dbReference type="AlphaFoldDB" id="A0A0F9AS76"/>
<evidence type="ECO:0000313" key="1">
    <source>
        <dbReference type="EMBL" id="KKL04492.1"/>
    </source>
</evidence>
<proteinExistence type="predicted"/>
<dbReference type="EMBL" id="LAZR01044502">
    <property type="protein sequence ID" value="KKL04492.1"/>
    <property type="molecule type" value="Genomic_DNA"/>
</dbReference>
<sequence length="51" mass="6128">MKNLNKPIIDRHTIPEYKTKGQWIMFIRARKADIEELKVVIKIAEQSKKNY</sequence>